<dbReference type="PANTHER" id="PTHR30632:SF0">
    <property type="entry name" value="SULFATE-BINDING PROTEIN"/>
    <property type="match status" value="1"/>
</dbReference>
<dbReference type="Pfam" id="PF13531">
    <property type="entry name" value="SBP_bac_11"/>
    <property type="match status" value="1"/>
</dbReference>
<dbReference type="PANTHER" id="PTHR30632">
    <property type="entry name" value="MOLYBDATE-BINDING PERIPLASMIC PROTEIN"/>
    <property type="match status" value="1"/>
</dbReference>
<feature type="signal peptide" evidence="1">
    <location>
        <begin position="1"/>
        <end position="25"/>
    </location>
</feature>
<dbReference type="InterPro" id="IPR050682">
    <property type="entry name" value="ModA/WtpA"/>
</dbReference>
<evidence type="ECO:0000256" key="1">
    <source>
        <dbReference type="SAM" id="SignalP"/>
    </source>
</evidence>
<dbReference type="EMBL" id="BPQO01000013">
    <property type="protein sequence ID" value="GJD89697.1"/>
    <property type="molecule type" value="Genomic_DNA"/>
</dbReference>
<accession>A0AAV4ZNB3</accession>
<keyword evidence="1" id="KW-0732">Signal</keyword>
<name>A0AAV4ZNB3_9HYPH</name>
<dbReference type="GO" id="GO:0015689">
    <property type="term" value="P:molybdate ion transport"/>
    <property type="evidence" value="ECO:0007669"/>
    <property type="project" value="TreeGrafter"/>
</dbReference>
<reference evidence="2" key="2">
    <citation type="submission" date="2021-08" db="EMBL/GenBank/DDBJ databases">
        <authorList>
            <person name="Tani A."/>
            <person name="Ola A."/>
            <person name="Ogura Y."/>
            <person name="Katsura K."/>
            <person name="Hayashi T."/>
        </authorList>
    </citation>
    <scope>NUCLEOTIDE SEQUENCE</scope>
    <source>
        <strain evidence="2">DSM 16372</strain>
    </source>
</reference>
<dbReference type="Proteomes" id="UP001055247">
    <property type="component" value="Unassembled WGS sequence"/>
</dbReference>
<sequence>MRAILRAVLGLASALMASLPSPGQAADAVRLHAAGSLRAPLTEVARAYEAAGGPRVDATFGASGLLRDAIVGGAPAEVFASANMEHPRALAEAGRGGPAVLFARNRLCALARPGLATTGADIVDRMLDPRIKLGTSTPGSDPSGDYAWAVFRRIDAQRPGSLAVLAGKALRLTGGPASPKPATERSVYGTLVERGEADLFLTYCTNARVAAREVAGARVVDLPEAIAVGADYGLAVMNGAAEGAYRLALFILSPEGQAVLARHGFTAPNTPMEER</sequence>
<dbReference type="AlphaFoldDB" id="A0AAV4ZNB3"/>
<evidence type="ECO:0000313" key="2">
    <source>
        <dbReference type="EMBL" id="GJD89697.1"/>
    </source>
</evidence>
<dbReference type="Gene3D" id="3.40.190.10">
    <property type="entry name" value="Periplasmic binding protein-like II"/>
    <property type="match status" value="2"/>
</dbReference>
<reference evidence="2" key="1">
    <citation type="journal article" date="2016" name="Front. Microbiol.">
        <title>Genome Sequence of the Piezophilic, Mesophilic Sulfate-Reducing Bacterium Desulfovibrio indicus J2T.</title>
        <authorList>
            <person name="Cao J."/>
            <person name="Maignien L."/>
            <person name="Shao Z."/>
            <person name="Alain K."/>
            <person name="Jebbar M."/>
        </authorList>
    </citation>
    <scope>NUCLEOTIDE SEQUENCE</scope>
    <source>
        <strain evidence="2">DSM 16372</strain>
    </source>
</reference>
<feature type="chain" id="PRO_5043338249" evidence="1">
    <location>
        <begin position="26"/>
        <end position="275"/>
    </location>
</feature>
<comment type="caution">
    <text evidence="2">The sequence shown here is derived from an EMBL/GenBank/DDBJ whole genome shotgun (WGS) entry which is preliminary data.</text>
</comment>
<keyword evidence="3" id="KW-1185">Reference proteome</keyword>
<gene>
    <name evidence="2" type="primary">modA_1</name>
    <name evidence="2" type="ORF">BHAOGJBA_3227</name>
</gene>
<proteinExistence type="predicted"/>
<dbReference type="RefSeq" id="WP_238230374.1">
    <property type="nucleotide sequence ID" value="NZ_BPQO01000013.1"/>
</dbReference>
<dbReference type="SUPFAM" id="SSF53850">
    <property type="entry name" value="Periplasmic binding protein-like II"/>
    <property type="match status" value="1"/>
</dbReference>
<protein>
    <submittedName>
        <fullName evidence="2">Molybdate-binding protein ModA</fullName>
    </submittedName>
</protein>
<dbReference type="GO" id="GO:0030973">
    <property type="term" value="F:molybdate ion binding"/>
    <property type="evidence" value="ECO:0007669"/>
    <property type="project" value="TreeGrafter"/>
</dbReference>
<organism evidence="2 3">
    <name type="scientific">Methylobacterium hispanicum</name>
    <dbReference type="NCBI Taxonomy" id="270350"/>
    <lineage>
        <taxon>Bacteria</taxon>
        <taxon>Pseudomonadati</taxon>
        <taxon>Pseudomonadota</taxon>
        <taxon>Alphaproteobacteria</taxon>
        <taxon>Hyphomicrobiales</taxon>
        <taxon>Methylobacteriaceae</taxon>
        <taxon>Methylobacterium</taxon>
    </lineage>
</organism>
<evidence type="ECO:0000313" key="3">
    <source>
        <dbReference type="Proteomes" id="UP001055247"/>
    </source>
</evidence>
<dbReference type="NCBIfam" id="NF002917">
    <property type="entry name" value="PRK03537.1-3"/>
    <property type="match status" value="1"/>
</dbReference>